<keyword evidence="4 6" id="KW-1133">Transmembrane helix</keyword>
<feature type="transmembrane region" description="Helical" evidence="6">
    <location>
        <begin position="44"/>
        <end position="65"/>
    </location>
</feature>
<evidence type="ECO:0000313" key="7">
    <source>
        <dbReference type="EMBL" id="PMD32743.1"/>
    </source>
</evidence>
<proteinExistence type="predicted"/>
<dbReference type="Proteomes" id="UP000235786">
    <property type="component" value="Unassembled WGS sequence"/>
</dbReference>
<evidence type="ECO:0000256" key="6">
    <source>
        <dbReference type="SAM" id="Phobius"/>
    </source>
</evidence>
<keyword evidence="5 6" id="KW-0472">Membrane</keyword>
<evidence type="ECO:0000256" key="3">
    <source>
        <dbReference type="ARBA" id="ARBA00022692"/>
    </source>
</evidence>
<dbReference type="STRING" id="1149755.A0A2J6R2K2"/>
<keyword evidence="8" id="KW-1185">Reference proteome</keyword>
<dbReference type="AlphaFoldDB" id="A0A2J6R2K2"/>
<dbReference type="PANTHER" id="PTHR45649:SF14">
    <property type="entry name" value="GABA PERMEASE"/>
    <property type="match status" value="1"/>
</dbReference>
<feature type="transmembrane region" description="Helical" evidence="6">
    <location>
        <begin position="85"/>
        <end position="106"/>
    </location>
</feature>
<feature type="transmembrane region" description="Helical" evidence="6">
    <location>
        <begin position="20"/>
        <end position="38"/>
    </location>
</feature>
<reference evidence="7 8" key="1">
    <citation type="submission" date="2016-04" db="EMBL/GenBank/DDBJ databases">
        <title>A degradative enzymes factory behind the ericoid mycorrhizal symbiosis.</title>
        <authorList>
            <consortium name="DOE Joint Genome Institute"/>
            <person name="Martino E."/>
            <person name="Morin E."/>
            <person name="Grelet G."/>
            <person name="Kuo A."/>
            <person name="Kohler A."/>
            <person name="Daghino S."/>
            <person name="Barry K."/>
            <person name="Choi C."/>
            <person name="Cichocki N."/>
            <person name="Clum A."/>
            <person name="Copeland A."/>
            <person name="Hainaut M."/>
            <person name="Haridas S."/>
            <person name="Labutti K."/>
            <person name="Lindquist E."/>
            <person name="Lipzen A."/>
            <person name="Khouja H.-R."/>
            <person name="Murat C."/>
            <person name="Ohm R."/>
            <person name="Olson A."/>
            <person name="Spatafora J."/>
            <person name="Veneault-Fourrey C."/>
            <person name="Henrissat B."/>
            <person name="Grigoriev I."/>
            <person name="Martin F."/>
            <person name="Perotto S."/>
        </authorList>
    </citation>
    <scope>NUCLEOTIDE SEQUENCE [LARGE SCALE GENOMIC DNA]</scope>
    <source>
        <strain evidence="7 8">F</strain>
    </source>
</reference>
<dbReference type="InterPro" id="IPR002293">
    <property type="entry name" value="AA/rel_permease1"/>
</dbReference>
<evidence type="ECO:0000256" key="4">
    <source>
        <dbReference type="ARBA" id="ARBA00022989"/>
    </source>
</evidence>
<keyword evidence="3 6" id="KW-0812">Transmembrane</keyword>
<evidence type="ECO:0000256" key="2">
    <source>
        <dbReference type="ARBA" id="ARBA00022448"/>
    </source>
</evidence>
<name>A0A2J6R2K2_HYAVF</name>
<sequence>MFFQNWITAISPRWRVPINALLLQYGFVILLGLVYLFSTQGFNALVGSTVVFFYLSYGMPAIVMLATRRFEIHQNDRTRYDLRKFAYPICIVVVIYTVLAVIFVMIPGQVPITAGNMNYTIVIVAGFFILMAIAWFADARKSFRPPSDNLIARVVLMGTTLSKVPGVVTSEELDL</sequence>
<dbReference type="PANTHER" id="PTHR45649">
    <property type="entry name" value="AMINO-ACID PERMEASE BAT1"/>
    <property type="match status" value="1"/>
</dbReference>
<dbReference type="OrthoDB" id="2417308at2759"/>
<dbReference type="GO" id="GO:0022857">
    <property type="term" value="F:transmembrane transporter activity"/>
    <property type="evidence" value="ECO:0007669"/>
    <property type="project" value="InterPro"/>
</dbReference>
<organism evidence="7 8">
    <name type="scientific">Hyaloscypha variabilis (strain UAMH 11265 / GT02V1 / F)</name>
    <name type="common">Meliniomyces variabilis</name>
    <dbReference type="NCBI Taxonomy" id="1149755"/>
    <lineage>
        <taxon>Eukaryota</taxon>
        <taxon>Fungi</taxon>
        <taxon>Dikarya</taxon>
        <taxon>Ascomycota</taxon>
        <taxon>Pezizomycotina</taxon>
        <taxon>Leotiomycetes</taxon>
        <taxon>Helotiales</taxon>
        <taxon>Hyaloscyphaceae</taxon>
        <taxon>Hyaloscypha</taxon>
        <taxon>Hyaloscypha variabilis</taxon>
    </lineage>
</organism>
<evidence type="ECO:0008006" key="9">
    <source>
        <dbReference type="Google" id="ProtNLM"/>
    </source>
</evidence>
<evidence type="ECO:0000256" key="1">
    <source>
        <dbReference type="ARBA" id="ARBA00004141"/>
    </source>
</evidence>
<evidence type="ECO:0000313" key="8">
    <source>
        <dbReference type="Proteomes" id="UP000235786"/>
    </source>
</evidence>
<feature type="transmembrane region" description="Helical" evidence="6">
    <location>
        <begin position="118"/>
        <end position="137"/>
    </location>
</feature>
<gene>
    <name evidence="7" type="ORF">L207DRAFT_590437</name>
</gene>
<evidence type="ECO:0000256" key="5">
    <source>
        <dbReference type="ARBA" id="ARBA00023136"/>
    </source>
</evidence>
<dbReference type="Pfam" id="PF13520">
    <property type="entry name" value="AA_permease_2"/>
    <property type="match status" value="1"/>
</dbReference>
<dbReference type="GO" id="GO:0016020">
    <property type="term" value="C:membrane"/>
    <property type="evidence" value="ECO:0007669"/>
    <property type="project" value="UniProtKB-SubCell"/>
</dbReference>
<comment type="subcellular location">
    <subcellularLocation>
        <location evidence="1">Membrane</location>
        <topology evidence="1">Multi-pass membrane protein</topology>
    </subcellularLocation>
</comment>
<accession>A0A2J6R2K2</accession>
<keyword evidence="2" id="KW-0813">Transport</keyword>
<dbReference type="EMBL" id="KZ613958">
    <property type="protein sequence ID" value="PMD32743.1"/>
    <property type="molecule type" value="Genomic_DNA"/>
</dbReference>
<protein>
    <recommendedName>
        <fullName evidence="9">Amino acid permease/ SLC12A domain-containing protein</fullName>
    </recommendedName>
</protein>